<accession>A0A6A8D680</accession>
<dbReference type="EC" id="3.1.3.48" evidence="5"/>
<sequence>MIDIHSHILPAIDDGAKHMEESLAMARTAADQGIHTIIAAPHHMDGRYHNFKMEVIENVKAFNERLVKENIPVTVLSGQETRMNGELMSSLEQGNLLPLDEISGYLLLELPTNHVPRYASQLVFELQMGGYRPILAHPERNRTLIESPNQLYNLVKNGAFASITAGSIVGQFGKKVQKFSHQLIEADLVHFVATAAKNKEMVCLKEAYKEINKTFGRATMDYFIQNTKMLKSGDPVIGQEPHRIKKNKIFGII</sequence>
<dbReference type="OrthoDB" id="9788539at2"/>
<dbReference type="PIRSF" id="PIRSF016557">
    <property type="entry name" value="Caps_synth_CpsB"/>
    <property type="match status" value="1"/>
</dbReference>
<protein>
    <recommendedName>
        <fullName evidence="5">Tyrosine-protein phosphatase</fullName>
        <ecNumber evidence="5">3.1.3.48</ecNumber>
    </recommendedName>
</protein>
<dbReference type="Pfam" id="PF19567">
    <property type="entry name" value="CpsB_CapC"/>
    <property type="match status" value="1"/>
</dbReference>
<comment type="catalytic activity">
    <reaction evidence="4 5">
        <text>O-phospho-L-tyrosyl-[protein] + H2O = L-tyrosyl-[protein] + phosphate</text>
        <dbReference type="Rhea" id="RHEA:10684"/>
        <dbReference type="Rhea" id="RHEA-COMP:10136"/>
        <dbReference type="Rhea" id="RHEA-COMP:20101"/>
        <dbReference type="ChEBI" id="CHEBI:15377"/>
        <dbReference type="ChEBI" id="CHEBI:43474"/>
        <dbReference type="ChEBI" id="CHEBI:46858"/>
        <dbReference type="ChEBI" id="CHEBI:61978"/>
        <dbReference type="EC" id="3.1.3.48"/>
    </reaction>
</comment>
<dbReference type="AlphaFoldDB" id="A0A6A8D680"/>
<dbReference type="Gene3D" id="3.20.20.140">
    <property type="entry name" value="Metal-dependent hydrolases"/>
    <property type="match status" value="1"/>
</dbReference>
<dbReference type="RefSeq" id="WP_153734905.1">
    <property type="nucleotide sequence ID" value="NZ_WJNG01000001.1"/>
</dbReference>
<dbReference type="EMBL" id="WJNG01000001">
    <property type="protein sequence ID" value="MRH41243.1"/>
    <property type="molecule type" value="Genomic_DNA"/>
</dbReference>
<dbReference type="InterPro" id="IPR016195">
    <property type="entry name" value="Pol/histidinol_Pase-like"/>
</dbReference>
<organism evidence="6 7">
    <name type="scientific">Aquibacillus halophilus</name>
    <dbReference type="NCBI Taxonomy" id="930132"/>
    <lineage>
        <taxon>Bacteria</taxon>
        <taxon>Bacillati</taxon>
        <taxon>Bacillota</taxon>
        <taxon>Bacilli</taxon>
        <taxon>Bacillales</taxon>
        <taxon>Bacillaceae</taxon>
        <taxon>Aquibacillus</taxon>
    </lineage>
</organism>
<dbReference type="Proteomes" id="UP000799092">
    <property type="component" value="Unassembled WGS sequence"/>
</dbReference>
<dbReference type="SUPFAM" id="SSF89550">
    <property type="entry name" value="PHP domain-like"/>
    <property type="match status" value="1"/>
</dbReference>
<evidence type="ECO:0000256" key="5">
    <source>
        <dbReference type="PIRNR" id="PIRNR016557"/>
    </source>
</evidence>
<keyword evidence="7" id="KW-1185">Reference proteome</keyword>
<reference evidence="6" key="1">
    <citation type="submission" date="2019-11" db="EMBL/GenBank/DDBJ databases">
        <authorList>
            <person name="Li J."/>
        </authorList>
    </citation>
    <scope>NUCLEOTIDE SEQUENCE</scope>
    <source>
        <strain evidence="6">B6B</strain>
    </source>
</reference>
<gene>
    <name evidence="6" type="ORF">GH741_00980</name>
</gene>
<dbReference type="PANTHER" id="PTHR39181:SF1">
    <property type="entry name" value="TYROSINE-PROTEIN PHOSPHATASE YWQE"/>
    <property type="match status" value="1"/>
</dbReference>
<proteinExistence type="inferred from homology"/>
<dbReference type="PANTHER" id="PTHR39181">
    <property type="entry name" value="TYROSINE-PROTEIN PHOSPHATASE YWQE"/>
    <property type="match status" value="1"/>
</dbReference>
<keyword evidence="3 5" id="KW-0904">Protein phosphatase</keyword>
<dbReference type="GO" id="GO:0004725">
    <property type="term" value="F:protein tyrosine phosphatase activity"/>
    <property type="evidence" value="ECO:0007669"/>
    <property type="project" value="UniProtKB-UniRule"/>
</dbReference>
<keyword evidence="2 5" id="KW-0378">Hydrolase</keyword>
<evidence type="ECO:0000256" key="4">
    <source>
        <dbReference type="ARBA" id="ARBA00051722"/>
    </source>
</evidence>
<evidence type="ECO:0000313" key="6">
    <source>
        <dbReference type="EMBL" id="MRH41243.1"/>
    </source>
</evidence>
<evidence type="ECO:0000313" key="7">
    <source>
        <dbReference type="Proteomes" id="UP000799092"/>
    </source>
</evidence>
<evidence type="ECO:0000256" key="2">
    <source>
        <dbReference type="ARBA" id="ARBA00022801"/>
    </source>
</evidence>
<evidence type="ECO:0000256" key="1">
    <source>
        <dbReference type="ARBA" id="ARBA00005750"/>
    </source>
</evidence>
<comment type="caution">
    <text evidence="6">The sequence shown here is derived from an EMBL/GenBank/DDBJ whole genome shotgun (WGS) entry which is preliminary data.</text>
</comment>
<dbReference type="GO" id="GO:0030145">
    <property type="term" value="F:manganese ion binding"/>
    <property type="evidence" value="ECO:0007669"/>
    <property type="project" value="UniProtKB-UniRule"/>
</dbReference>
<dbReference type="InterPro" id="IPR016667">
    <property type="entry name" value="Caps_polysacc_synth_CpsB/CapC"/>
</dbReference>
<evidence type="ECO:0000256" key="3">
    <source>
        <dbReference type="ARBA" id="ARBA00022912"/>
    </source>
</evidence>
<name>A0A6A8D680_9BACI</name>
<comment type="similarity">
    <text evidence="1 5">Belongs to the metallo-dependent hydrolases superfamily. CpsB/CapC family.</text>
</comment>